<dbReference type="EMBL" id="GBXM01070644">
    <property type="protein sequence ID" value="JAH37933.1"/>
    <property type="molecule type" value="Transcribed_RNA"/>
</dbReference>
<name>A0A0E9SBQ2_ANGAN</name>
<sequence>MNGKTSTRGTKECSKYVFLLQPGAHRSFGEFAFNQSRLDQSKPTQALDSQTKSPTF</sequence>
<protein>
    <submittedName>
        <fullName evidence="2">Uncharacterized protein</fullName>
    </submittedName>
</protein>
<accession>A0A0E9SBQ2</accession>
<evidence type="ECO:0000256" key="1">
    <source>
        <dbReference type="SAM" id="MobiDB-lite"/>
    </source>
</evidence>
<feature type="region of interest" description="Disordered" evidence="1">
    <location>
        <begin position="37"/>
        <end position="56"/>
    </location>
</feature>
<proteinExistence type="predicted"/>
<reference evidence="2" key="1">
    <citation type="submission" date="2014-11" db="EMBL/GenBank/DDBJ databases">
        <authorList>
            <person name="Amaro Gonzalez C."/>
        </authorList>
    </citation>
    <scope>NUCLEOTIDE SEQUENCE</scope>
</reference>
<organism evidence="2">
    <name type="scientific">Anguilla anguilla</name>
    <name type="common">European freshwater eel</name>
    <name type="synonym">Muraena anguilla</name>
    <dbReference type="NCBI Taxonomy" id="7936"/>
    <lineage>
        <taxon>Eukaryota</taxon>
        <taxon>Metazoa</taxon>
        <taxon>Chordata</taxon>
        <taxon>Craniata</taxon>
        <taxon>Vertebrata</taxon>
        <taxon>Euteleostomi</taxon>
        <taxon>Actinopterygii</taxon>
        <taxon>Neopterygii</taxon>
        <taxon>Teleostei</taxon>
        <taxon>Anguilliformes</taxon>
        <taxon>Anguillidae</taxon>
        <taxon>Anguilla</taxon>
    </lineage>
</organism>
<dbReference type="AlphaFoldDB" id="A0A0E9SBQ2"/>
<evidence type="ECO:0000313" key="2">
    <source>
        <dbReference type="EMBL" id="JAH37933.1"/>
    </source>
</evidence>
<reference evidence="2" key="2">
    <citation type="journal article" date="2015" name="Fish Shellfish Immunol.">
        <title>Early steps in the European eel (Anguilla anguilla)-Vibrio vulnificus interaction in the gills: Role of the RtxA13 toxin.</title>
        <authorList>
            <person name="Callol A."/>
            <person name="Pajuelo D."/>
            <person name="Ebbesson L."/>
            <person name="Teles M."/>
            <person name="MacKenzie S."/>
            <person name="Amaro C."/>
        </authorList>
    </citation>
    <scope>NUCLEOTIDE SEQUENCE</scope>
</reference>